<feature type="domain" description="CBS" evidence="8">
    <location>
        <begin position="259"/>
        <end position="311"/>
    </location>
</feature>
<evidence type="ECO:0000313" key="11">
    <source>
        <dbReference type="Proteomes" id="UP000015455"/>
    </source>
</evidence>
<dbReference type="InterPro" id="IPR004800">
    <property type="entry name" value="KdsD/KpsF-type"/>
</dbReference>
<dbReference type="GO" id="GO:1901135">
    <property type="term" value="P:carbohydrate derivative metabolic process"/>
    <property type="evidence" value="ECO:0007669"/>
    <property type="project" value="InterPro"/>
</dbReference>
<dbReference type="InterPro" id="IPR035474">
    <property type="entry name" value="SIS_Kpsf"/>
</dbReference>
<feature type="site" description="Catalytically relevant" evidence="6">
    <location>
        <position position="41"/>
    </location>
</feature>
<dbReference type="eggNOG" id="COG0794">
    <property type="taxonomic scope" value="Bacteria"/>
</dbReference>
<keyword evidence="5" id="KW-0479">Metal-binding</keyword>
<dbReference type="SMART" id="SM00116">
    <property type="entry name" value="CBS"/>
    <property type="match status" value="2"/>
</dbReference>
<feature type="site" description="Catalytically relevant" evidence="6">
    <location>
        <position position="93"/>
    </location>
</feature>
<dbReference type="PROSITE" id="PS51464">
    <property type="entry name" value="SIS"/>
    <property type="match status" value="1"/>
</dbReference>
<feature type="binding site" evidence="5">
    <location>
        <position position="64"/>
    </location>
    <ligand>
        <name>Zn(2+)</name>
        <dbReference type="ChEBI" id="CHEBI:29105"/>
    </ligand>
</feature>
<dbReference type="Gene3D" id="3.40.50.10490">
    <property type="entry name" value="Glucose-6-phosphate isomerase like protein, domain 1"/>
    <property type="match status" value="1"/>
</dbReference>
<feature type="domain" description="CBS" evidence="8">
    <location>
        <begin position="192"/>
        <end position="250"/>
    </location>
</feature>
<dbReference type="Proteomes" id="UP000015455">
    <property type="component" value="Unassembled WGS sequence"/>
</dbReference>
<reference evidence="10 11" key="1">
    <citation type="submission" date="2013-06" db="EMBL/GenBank/DDBJ databases">
        <title>Draft genome sequence of Thauera terpenica.</title>
        <authorList>
            <person name="Liu B."/>
            <person name="Frostegard A.H."/>
            <person name="Shapleigh J.P."/>
        </authorList>
    </citation>
    <scope>NUCLEOTIDE SEQUENCE [LARGE SCALE GENOMIC DNA]</scope>
    <source>
        <strain evidence="10 11">58Eu</strain>
    </source>
</reference>
<accession>S9ZNU0</accession>
<evidence type="ECO:0000256" key="7">
    <source>
        <dbReference type="PROSITE-ProRule" id="PRU00703"/>
    </source>
</evidence>
<dbReference type="CDD" id="cd04604">
    <property type="entry name" value="CBS_pair_SIS_assoc"/>
    <property type="match status" value="1"/>
</dbReference>
<evidence type="ECO:0000313" key="10">
    <source>
        <dbReference type="EMBL" id="EPZ15167.1"/>
    </source>
</evidence>
<dbReference type="GO" id="GO:0097367">
    <property type="term" value="F:carbohydrate derivative binding"/>
    <property type="evidence" value="ECO:0007669"/>
    <property type="project" value="InterPro"/>
</dbReference>
<dbReference type="InterPro" id="IPR001347">
    <property type="entry name" value="SIS_dom"/>
</dbReference>
<dbReference type="FunFam" id="3.40.50.10490:FF:000011">
    <property type="entry name" value="Arabinose 5-phosphate isomerase"/>
    <property type="match status" value="1"/>
</dbReference>
<evidence type="ECO:0000256" key="4">
    <source>
        <dbReference type="PIRNR" id="PIRNR004692"/>
    </source>
</evidence>
<dbReference type="SUPFAM" id="SSF53697">
    <property type="entry name" value="SIS domain"/>
    <property type="match status" value="1"/>
</dbReference>
<dbReference type="PIRSF" id="PIRSF004692">
    <property type="entry name" value="KdsD_KpsF"/>
    <property type="match status" value="1"/>
</dbReference>
<dbReference type="GO" id="GO:0005975">
    <property type="term" value="P:carbohydrate metabolic process"/>
    <property type="evidence" value="ECO:0007669"/>
    <property type="project" value="InterPro"/>
</dbReference>
<keyword evidence="5" id="KW-0862">Zinc</keyword>
<dbReference type="CDD" id="cd05014">
    <property type="entry name" value="SIS_Kpsf"/>
    <property type="match status" value="1"/>
</dbReference>
<keyword evidence="11" id="KW-1185">Reference proteome</keyword>
<sequence length="311" mass="32228">MLHIEAAAISALAERLGAEFERALDLILQRRGRVIVTGIGKSGHIARKLAATLASTGTPAYFVHAAEAAHGDMGMITPEDVVIALSNSGTSEEVLTIVPLVKRQGAKLIAITGRPESALALQADVHLEAAVAEEACPLNLAPTASTTAALALGDALAVALLNARGFAADDFARSHPGGALGRRLLTRVGDVMRRADAVPTVSADAPVTQALLAMTAGGMGMTAIVGPDGEPIGIFTDGDLRRALERGCDVRSLLLAEVMTRSPRSIHPEALAAEAAALMEQMRISQLLVLDTNGRLVGALTTHDLMLAKVI</sequence>
<evidence type="ECO:0000256" key="3">
    <source>
        <dbReference type="ARBA" id="ARBA00023122"/>
    </source>
</evidence>
<keyword evidence="2" id="KW-0677">Repeat</keyword>
<evidence type="ECO:0000259" key="8">
    <source>
        <dbReference type="PROSITE" id="PS51371"/>
    </source>
</evidence>
<feature type="site" description="Catalytically relevant" evidence="6">
    <location>
        <position position="134"/>
    </location>
</feature>
<dbReference type="PANTHER" id="PTHR42745:SF1">
    <property type="entry name" value="ARABINOSE 5-PHOSPHATE ISOMERASE KDSD"/>
    <property type="match status" value="1"/>
</dbReference>
<dbReference type="PROSITE" id="PS51371">
    <property type="entry name" value="CBS"/>
    <property type="match status" value="2"/>
</dbReference>
<keyword evidence="3 7" id="KW-0129">CBS domain</keyword>
<dbReference type="GO" id="GO:0019146">
    <property type="term" value="F:arabinose-5-phosphate isomerase activity"/>
    <property type="evidence" value="ECO:0007669"/>
    <property type="project" value="UniProtKB-ARBA"/>
</dbReference>
<name>S9ZNU0_9RHOO</name>
<feature type="site" description="Catalytically relevant" evidence="6">
    <location>
        <position position="175"/>
    </location>
</feature>
<evidence type="ECO:0000256" key="2">
    <source>
        <dbReference type="ARBA" id="ARBA00022737"/>
    </source>
</evidence>
<dbReference type="Gene3D" id="3.10.580.10">
    <property type="entry name" value="CBS-domain"/>
    <property type="match status" value="1"/>
</dbReference>
<evidence type="ECO:0000256" key="5">
    <source>
        <dbReference type="PIRSR" id="PIRSR004692-2"/>
    </source>
</evidence>
<feature type="domain" description="SIS" evidence="9">
    <location>
        <begin position="23"/>
        <end position="166"/>
    </location>
</feature>
<dbReference type="NCBIfam" id="TIGR00393">
    <property type="entry name" value="kpsF"/>
    <property type="match status" value="1"/>
</dbReference>
<evidence type="ECO:0000256" key="6">
    <source>
        <dbReference type="PIRSR" id="PIRSR004692-3"/>
    </source>
</evidence>
<dbReference type="AlphaFoldDB" id="S9ZNU0"/>
<dbReference type="InterPro" id="IPR046348">
    <property type="entry name" value="SIS_dom_sf"/>
</dbReference>
<dbReference type="eggNOG" id="COG0517">
    <property type="taxonomic scope" value="Bacteria"/>
</dbReference>
<dbReference type="GO" id="GO:0046872">
    <property type="term" value="F:metal ion binding"/>
    <property type="evidence" value="ECO:0007669"/>
    <property type="project" value="UniProtKB-KW"/>
</dbReference>
<protein>
    <recommendedName>
        <fullName evidence="12">KpsF/GutQ</fullName>
    </recommendedName>
</protein>
<dbReference type="EMBL" id="ATJV01000059">
    <property type="protein sequence ID" value="EPZ15167.1"/>
    <property type="molecule type" value="Genomic_DNA"/>
</dbReference>
<dbReference type="InterPro" id="IPR000644">
    <property type="entry name" value="CBS_dom"/>
</dbReference>
<dbReference type="InterPro" id="IPR050986">
    <property type="entry name" value="GutQ/KpsF_isomerases"/>
</dbReference>
<dbReference type="PATRIC" id="fig|1348657.5.peg.2344"/>
<comment type="caution">
    <text evidence="10">The sequence shown here is derived from an EMBL/GenBank/DDBJ whole genome shotgun (WGS) entry which is preliminary data.</text>
</comment>
<evidence type="ECO:0000256" key="1">
    <source>
        <dbReference type="ARBA" id="ARBA00008165"/>
    </source>
</evidence>
<comment type="similarity">
    <text evidence="1 4">Belongs to the SIS family. GutQ/KpsF subfamily.</text>
</comment>
<gene>
    <name evidence="10" type="ORF">M622_04320</name>
</gene>
<dbReference type="Pfam" id="PF01380">
    <property type="entry name" value="SIS"/>
    <property type="match status" value="1"/>
</dbReference>
<dbReference type="PANTHER" id="PTHR42745">
    <property type="match status" value="1"/>
</dbReference>
<evidence type="ECO:0000259" key="9">
    <source>
        <dbReference type="PROSITE" id="PS51464"/>
    </source>
</evidence>
<dbReference type="InterPro" id="IPR046342">
    <property type="entry name" value="CBS_dom_sf"/>
</dbReference>
<dbReference type="STRING" id="1348657.M622_04320"/>
<dbReference type="Pfam" id="PF00571">
    <property type="entry name" value="CBS"/>
    <property type="match status" value="2"/>
</dbReference>
<proteinExistence type="inferred from homology"/>
<organism evidence="10 11">
    <name type="scientific">Thauera terpenica 58Eu</name>
    <dbReference type="NCBI Taxonomy" id="1348657"/>
    <lineage>
        <taxon>Bacteria</taxon>
        <taxon>Pseudomonadati</taxon>
        <taxon>Pseudomonadota</taxon>
        <taxon>Betaproteobacteria</taxon>
        <taxon>Rhodocyclales</taxon>
        <taxon>Zoogloeaceae</taxon>
        <taxon>Thauera</taxon>
    </lineage>
</organism>
<evidence type="ECO:0008006" key="12">
    <source>
        <dbReference type="Google" id="ProtNLM"/>
    </source>
</evidence>